<protein>
    <submittedName>
        <fullName evidence="8">Protein MOS2</fullName>
    </submittedName>
</protein>
<reference evidence="7" key="1">
    <citation type="journal article" date="2021" name="Nat. Commun.">
        <title>Genomic analyses provide insights into spinach domestication and the genetic basis of agronomic traits.</title>
        <authorList>
            <person name="Cai X."/>
            <person name="Sun X."/>
            <person name="Xu C."/>
            <person name="Sun H."/>
            <person name="Wang X."/>
            <person name="Ge C."/>
            <person name="Zhang Z."/>
            <person name="Wang Q."/>
            <person name="Fei Z."/>
            <person name="Jiao C."/>
            <person name="Wang Q."/>
        </authorList>
    </citation>
    <scope>NUCLEOTIDE SEQUENCE [LARGE SCALE GENOMIC DNA]</scope>
    <source>
        <strain evidence="7">cv. Varoflay</strain>
    </source>
</reference>
<comment type="subcellular location">
    <subcellularLocation>
        <location evidence="1">Nucleus</location>
    </subcellularLocation>
</comment>
<comment type="similarity">
    <text evidence="2">Belongs to the MOS2 family.</text>
</comment>
<feature type="domain" description="G-patch" evidence="6">
    <location>
        <begin position="156"/>
        <end position="202"/>
    </location>
</feature>
<feature type="region of interest" description="Disordered" evidence="5">
    <location>
        <begin position="294"/>
        <end position="335"/>
    </location>
</feature>
<dbReference type="CDD" id="cd13153">
    <property type="entry name" value="KOW_GPKOW_B"/>
    <property type="match status" value="1"/>
</dbReference>
<dbReference type="SMART" id="SM00739">
    <property type="entry name" value="KOW"/>
    <property type="match status" value="2"/>
</dbReference>
<gene>
    <name evidence="8" type="primary">LOC110797634</name>
</gene>
<dbReference type="PANTHER" id="PTHR15818">
    <property type="entry name" value="G PATCH AND KOW-CONTAINING"/>
    <property type="match status" value="1"/>
</dbReference>
<proteinExistence type="inferred from homology"/>
<name>A0ABM3QTU0_SPIOL</name>
<evidence type="ECO:0000256" key="5">
    <source>
        <dbReference type="SAM" id="MobiDB-lite"/>
    </source>
</evidence>
<keyword evidence="4" id="KW-0539">Nucleus</keyword>
<evidence type="ECO:0000256" key="3">
    <source>
        <dbReference type="ARBA" id="ARBA00022737"/>
    </source>
</evidence>
<dbReference type="Pfam" id="PF25088">
    <property type="entry name" value="GPKOW_C"/>
    <property type="match status" value="1"/>
</dbReference>
<dbReference type="InterPro" id="IPR005824">
    <property type="entry name" value="KOW"/>
</dbReference>
<evidence type="ECO:0000256" key="4">
    <source>
        <dbReference type="ARBA" id="ARBA00023242"/>
    </source>
</evidence>
<dbReference type="InterPro" id="IPR041994">
    <property type="entry name" value="GPKOW_KOW2"/>
</dbReference>
<dbReference type="RefSeq" id="XP_056686759.1">
    <property type="nucleotide sequence ID" value="XM_056830781.1"/>
</dbReference>
<accession>A0ABM3QTU0</accession>
<sequence length="465" mass="51789">MKKISFSVSSNQSNNKPKHGLIDSTSQNPQINRESITEFDPSKAPTLEKNAPKTSVIPPKPNEWRPTKKMKNLDLPPIHSEGKPLEFEVESSDVAAPESESNISYGLNLRQQDSINGKFDSDVPNSVDTIMRKKLKSDLDKLPDDEGFDQFEEVPVEGFAEALLAGYGWRQGMGIGKSTKEDVKVVEYKRRTAKEGLGFTDDNAAPKAKGKEGSGGSLNLEVGKEVRIIGGRKMGLKGRVIEVLSGGDSVFLRLSRSEEEVKVRVNEVAELGSLEEDKCLKELKELKIQSSKQDLRGSVKKGKDSSSERKESKRGREEGRRDDVDEVKHERMQVDEKRTTSKGVSWLRSHIRVKIISKSFKGGKFYLKKGVVIDAVGARTCDISMEESREIVQEVKQEILETVLPRRGGPVLVLFGKHKGVYGSLVERDTDRETAVVQDADTQEMLHVQFEQIAEYVGDPSDIGY</sequence>
<dbReference type="Gene3D" id="2.30.30.140">
    <property type="match status" value="1"/>
</dbReference>
<dbReference type="SMART" id="SM00443">
    <property type="entry name" value="G_patch"/>
    <property type="match status" value="1"/>
</dbReference>
<keyword evidence="3" id="KW-0677">Repeat</keyword>
<evidence type="ECO:0000313" key="8">
    <source>
        <dbReference type="RefSeq" id="XP_056686759.1"/>
    </source>
</evidence>
<dbReference type="GeneID" id="110797634"/>
<dbReference type="InterPro" id="IPR026822">
    <property type="entry name" value="Spp2/MOS2_G-patch"/>
</dbReference>
<evidence type="ECO:0000259" key="6">
    <source>
        <dbReference type="PROSITE" id="PS50174"/>
    </source>
</evidence>
<dbReference type="InterPro" id="IPR000467">
    <property type="entry name" value="G_patch_dom"/>
</dbReference>
<dbReference type="InterPro" id="IPR045166">
    <property type="entry name" value="Spp2-like"/>
</dbReference>
<dbReference type="PROSITE" id="PS50174">
    <property type="entry name" value="G_PATCH"/>
    <property type="match status" value="1"/>
</dbReference>
<organism evidence="7 8">
    <name type="scientific">Spinacia oleracea</name>
    <name type="common">Spinach</name>
    <dbReference type="NCBI Taxonomy" id="3562"/>
    <lineage>
        <taxon>Eukaryota</taxon>
        <taxon>Viridiplantae</taxon>
        <taxon>Streptophyta</taxon>
        <taxon>Embryophyta</taxon>
        <taxon>Tracheophyta</taxon>
        <taxon>Spermatophyta</taxon>
        <taxon>Magnoliopsida</taxon>
        <taxon>eudicotyledons</taxon>
        <taxon>Gunneridae</taxon>
        <taxon>Pentapetalae</taxon>
        <taxon>Caryophyllales</taxon>
        <taxon>Chenopodiaceae</taxon>
        <taxon>Chenopodioideae</taxon>
        <taxon>Anserineae</taxon>
        <taxon>Spinacia</taxon>
    </lineage>
</organism>
<keyword evidence="7" id="KW-1185">Reference proteome</keyword>
<dbReference type="PANTHER" id="PTHR15818:SF2">
    <property type="entry name" value="G-PATCH DOMAIN AND KOW MOTIFS-CONTAINING PROTEIN"/>
    <property type="match status" value="1"/>
</dbReference>
<dbReference type="Proteomes" id="UP000813463">
    <property type="component" value="Chromosome 6"/>
</dbReference>
<evidence type="ECO:0000256" key="1">
    <source>
        <dbReference type="ARBA" id="ARBA00004123"/>
    </source>
</evidence>
<evidence type="ECO:0000256" key="2">
    <source>
        <dbReference type="ARBA" id="ARBA00010966"/>
    </source>
</evidence>
<dbReference type="Pfam" id="PF12656">
    <property type="entry name" value="G-patch_2"/>
    <property type="match status" value="1"/>
</dbReference>
<feature type="compositionally biased region" description="Polar residues" evidence="5">
    <location>
        <begin position="1"/>
        <end position="15"/>
    </location>
</feature>
<evidence type="ECO:0000313" key="7">
    <source>
        <dbReference type="Proteomes" id="UP000813463"/>
    </source>
</evidence>
<reference evidence="8" key="2">
    <citation type="submission" date="2025-08" db="UniProtKB">
        <authorList>
            <consortium name="RefSeq"/>
        </authorList>
    </citation>
    <scope>IDENTIFICATION</scope>
    <source>
        <tissue evidence="8">Leaf</tissue>
    </source>
</reference>
<feature type="region of interest" description="Disordered" evidence="5">
    <location>
        <begin position="1"/>
        <end position="82"/>
    </location>
</feature>
<feature type="compositionally biased region" description="Polar residues" evidence="5">
    <location>
        <begin position="23"/>
        <end position="34"/>
    </location>
</feature>